<protein>
    <submittedName>
        <fullName evidence="1">Uncharacterized protein</fullName>
    </submittedName>
</protein>
<gene>
    <name evidence="1" type="ORF">DZF91_32825</name>
</gene>
<comment type="caution">
    <text evidence="1">The sequence shown here is derived from an EMBL/GenBank/DDBJ whole genome shotgun (WGS) entry which is preliminary data.</text>
</comment>
<accession>A0A372JBS1</accession>
<name>A0A372JBS1_9ACTN</name>
<dbReference type="EMBL" id="QURH01000968">
    <property type="protein sequence ID" value="RFU37447.1"/>
    <property type="molecule type" value="Genomic_DNA"/>
</dbReference>
<organism evidence="1 2">
    <name type="scientific">Actinomadura logoneensis</name>
    <dbReference type="NCBI Taxonomy" id="2293572"/>
    <lineage>
        <taxon>Bacteria</taxon>
        <taxon>Bacillati</taxon>
        <taxon>Actinomycetota</taxon>
        <taxon>Actinomycetes</taxon>
        <taxon>Streptosporangiales</taxon>
        <taxon>Thermomonosporaceae</taxon>
        <taxon>Actinomadura</taxon>
    </lineage>
</organism>
<reference evidence="1 2" key="1">
    <citation type="submission" date="2018-08" db="EMBL/GenBank/DDBJ databases">
        <title>Actinomadura jelena sp. nov., a novel Actinomycete isolated from soil in Chad.</title>
        <authorList>
            <person name="Shi L."/>
        </authorList>
    </citation>
    <scope>NUCLEOTIDE SEQUENCE [LARGE SCALE GENOMIC DNA]</scope>
    <source>
        <strain evidence="1 2">NEAU-G17</strain>
    </source>
</reference>
<dbReference type="AlphaFoldDB" id="A0A372JBS1"/>
<dbReference type="Proteomes" id="UP000261811">
    <property type="component" value="Unassembled WGS sequence"/>
</dbReference>
<evidence type="ECO:0000313" key="1">
    <source>
        <dbReference type="EMBL" id="RFU37447.1"/>
    </source>
</evidence>
<sequence length="165" mass="17507">MTVMEWGLTESTVGGPDGGRDAGPDGGLDGGLNGGLDGLAADHYRVCLARGIHGRAALEVYVHDGLYDVAVADGLLRALLRGAVQGRGWALAWGELPPGGAAVRVSFTGRRLEVPAEVTLVGKRFWVAEAEARARSVVVTTPSERVAARLRTVRRRTDRVRRAGR</sequence>
<evidence type="ECO:0000313" key="2">
    <source>
        <dbReference type="Proteomes" id="UP000261811"/>
    </source>
</evidence>
<keyword evidence="2" id="KW-1185">Reference proteome</keyword>
<proteinExistence type="predicted"/>